<evidence type="ECO:0000313" key="2">
    <source>
        <dbReference type="EMBL" id="KAL3782281.1"/>
    </source>
</evidence>
<gene>
    <name evidence="2" type="ORF">ACHAWO_003615</name>
</gene>
<dbReference type="EMBL" id="JALLPJ020000813">
    <property type="protein sequence ID" value="KAL3782281.1"/>
    <property type="molecule type" value="Genomic_DNA"/>
</dbReference>
<name>A0ABD3P4D9_9STRA</name>
<dbReference type="Proteomes" id="UP001530400">
    <property type="component" value="Unassembled WGS sequence"/>
</dbReference>
<reference evidence="2 3" key="1">
    <citation type="submission" date="2024-10" db="EMBL/GenBank/DDBJ databases">
        <title>Updated reference genomes for cyclostephanoid diatoms.</title>
        <authorList>
            <person name="Roberts W.R."/>
            <person name="Alverson A.J."/>
        </authorList>
    </citation>
    <scope>NUCLEOTIDE SEQUENCE [LARGE SCALE GENOMIC DNA]</scope>
    <source>
        <strain evidence="2 3">AJA010-31</strain>
    </source>
</reference>
<protein>
    <recommendedName>
        <fullName evidence="4">Cyclin N-terminal domain-containing protein</fullName>
    </recommendedName>
</protein>
<sequence length="442" mass="49195">MNFTNRTKPINPSSPAHMMFTMMKTLQEDETTAYSSWNGSESLSSYCSGKDTGDIDEQLDEDHSLRDPSPTPTESLHRTILTERAAMLMRRESSIGYSESSYVEDDATAHLDKLSLQSDARACGQSSADSVNLIIRIDLECRSKMMQWAISVVEFSYPPPPDLANNRKHSVETLHIVSSAFAYVDQVMAQQQNGPEPRKKPIVQSRKEYKLLCMISLHLAAKMSGLFSRGDHEYVHDTILEPETSSSPMDVMKDRMKSRAESMTSICTATTTCSSSNSSPDETACRAYSRVTPDERSRAPPSHTIKPRPLLHLLSFTGLLNLCQGEFSIEDMCNMELSILSTLEWRLNGGLVLEWLSLLLECMAYCQSYGVTKKFDLNEIKEHSLAHLEAAVKSSAPMTKKPFDVARSALASAVKVMLEATRDDGGDELSLMQTFLRVLGMG</sequence>
<evidence type="ECO:0000313" key="3">
    <source>
        <dbReference type="Proteomes" id="UP001530400"/>
    </source>
</evidence>
<dbReference type="AlphaFoldDB" id="A0ABD3P4D9"/>
<dbReference type="SUPFAM" id="SSF47954">
    <property type="entry name" value="Cyclin-like"/>
    <property type="match status" value="1"/>
</dbReference>
<feature type="region of interest" description="Disordered" evidence="1">
    <location>
        <begin position="45"/>
        <end position="75"/>
    </location>
</feature>
<comment type="caution">
    <text evidence="2">The sequence shown here is derived from an EMBL/GenBank/DDBJ whole genome shotgun (WGS) entry which is preliminary data.</text>
</comment>
<proteinExistence type="predicted"/>
<dbReference type="Gene3D" id="1.10.472.10">
    <property type="entry name" value="Cyclin-like"/>
    <property type="match status" value="1"/>
</dbReference>
<accession>A0ABD3P4D9</accession>
<organism evidence="2 3">
    <name type="scientific">Cyclotella atomus</name>
    <dbReference type="NCBI Taxonomy" id="382360"/>
    <lineage>
        <taxon>Eukaryota</taxon>
        <taxon>Sar</taxon>
        <taxon>Stramenopiles</taxon>
        <taxon>Ochrophyta</taxon>
        <taxon>Bacillariophyta</taxon>
        <taxon>Coscinodiscophyceae</taxon>
        <taxon>Thalassiosirophycidae</taxon>
        <taxon>Stephanodiscales</taxon>
        <taxon>Stephanodiscaceae</taxon>
        <taxon>Cyclotella</taxon>
    </lineage>
</organism>
<evidence type="ECO:0000256" key="1">
    <source>
        <dbReference type="SAM" id="MobiDB-lite"/>
    </source>
</evidence>
<keyword evidence="3" id="KW-1185">Reference proteome</keyword>
<dbReference type="InterPro" id="IPR036915">
    <property type="entry name" value="Cyclin-like_sf"/>
</dbReference>
<evidence type="ECO:0008006" key="4">
    <source>
        <dbReference type="Google" id="ProtNLM"/>
    </source>
</evidence>